<dbReference type="PROSITE" id="PS50931">
    <property type="entry name" value="HTH_LYSR"/>
    <property type="match status" value="1"/>
</dbReference>
<dbReference type="FunFam" id="1.10.10.10:FF:000001">
    <property type="entry name" value="LysR family transcriptional regulator"/>
    <property type="match status" value="1"/>
</dbReference>
<dbReference type="CDD" id="cd05466">
    <property type="entry name" value="PBP2_LTTR_substrate"/>
    <property type="match status" value="1"/>
</dbReference>
<dbReference type="SUPFAM" id="SSF53850">
    <property type="entry name" value="Periplasmic binding protein-like II"/>
    <property type="match status" value="1"/>
</dbReference>
<evidence type="ECO:0000256" key="2">
    <source>
        <dbReference type="ARBA" id="ARBA00023015"/>
    </source>
</evidence>
<comment type="similarity">
    <text evidence="1">Belongs to the LysR transcriptional regulatory family.</text>
</comment>
<dbReference type="EMBL" id="SMFU01000007">
    <property type="protein sequence ID" value="TCK09445.1"/>
    <property type="molecule type" value="Genomic_DNA"/>
</dbReference>
<dbReference type="PANTHER" id="PTHR30126:SF81">
    <property type="entry name" value="HTH-TYPE TRANSCRIPTIONAL REGULATOR ILVY"/>
    <property type="match status" value="1"/>
</dbReference>
<dbReference type="GO" id="GO:0000976">
    <property type="term" value="F:transcription cis-regulatory region binding"/>
    <property type="evidence" value="ECO:0007669"/>
    <property type="project" value="TreeGrafter"/>
</dbReference>
<dbReference type="InterPro" id="IPR000847">
    <property type="entry name" value="LysR_HTH_N"/>
</dbReference>
<sequence length="301" mass="33185">MNPQLDSATLQAFAQVADSGSFSIAAEKLFLTQSAVSKRIAHLEEQVDCRLFDRIGRRITLTEAGRTLLPQAQKILHALEDAALSLQNLSGEVAGPLSLAASHHISLHRLPPVLRDFSTRYPGVELKLSFDESEVAYDHVLNGELELALITLAPSNDPRIHAEVLWIDSLHYVVAKDHPLAALEKPDLEALTRYPALLPAPNTFTHQLVQSQLSEQGLKPNLGMSTNYLDTIRMMVRIGLGWSLLPATMIDEGLTTLPIASEPIPRPLGVIYHRDRTLSNAGRELVALLRDYKQHASLDPN</sequence>
<dbReference type="InterPro" id="IPR005119">
    <property type="entry name" value="LysR_subst-bd"/>
</dbReference>
<dbReference type="Gene3D" id="1.10.10.10">
    <property type="entry name" value="Winged helix-like DNA-binding domain superfamily/Winged helix DNA-binding domain"/>
    <property type="match status" value="1"/>
</dbReference>
<evidence type="ECO:0000256" key="1">
    <source>
        <dbReference type="ARBA" id="ARBA00009437"/>
    </source>
</evidence>
<protein>
    <submittedName>
        <fullName evidence="6">LysR family transcriptional regulator</fullName>
    </submittedName>
</protein>
<keyword evidence="3" id="KW-0238">DNA-binding</keyword>
<comment type="caution">
    <text evidence="6">The sequence shown here is derived from an EMBL/GenBank/DDBJ whole genome shotgun (WGS) entry which is preliminary data.</text>
</comment>
<dbReference type="Pfam" id="PF03466">
    <property type="entry name" value="LysR_substrate"/>
    <property type="match status" value="1"/>
</dbReference>
<organism evidence="6 7">
    <name type="scientific">Marinobacterium mangrovicola</name>
    <dbReference type="NCBI Taxonomy" id="1476959"/>
    <lineage>
        <taxon>Bacteria</taxon>
        <taxon>Pseudomonadati</taxon>
        <taxon>Pseudomonadota</taxon>
        <taxon>Gammaproteobacteria</taxon>
        <taxon>Oceanospirillales</taxon>
        <taxon>Oceanospirillaceae</taxon>
        <taxon>Marinobacterium</taxon>
    </lineage>
</organism>
<dbReference type="OrthoDB" id="9803735at2"/>
<evidence type="ECO:0000259" key="5">
    <source>
        <dbReference type="PROSITE" id="PS50931"/>
    </source>
</evidence>
<reference evidence="6 7" key="1">
    <citation type="submission" date="2019-03" db="EMBL/GenBank/DDBJ databases">
        <title>Genomic Encyclopedia of Archaeal and Bacterial Type Strains, Phase II (KMG-II): from individual species to whole genera.</title>
        <authorList>
            <person name="Goeker M."/>
        </authorList>
    </citation>
    <scope>NUCLEOTIDE SEQUENCE [LARGE SCALE GENOMIC DNA]</scope>
    <source>
        <strain evidence="6 7">DSM 27697</strain>
    </source>
</reference>
<evidence type="ECO:0000256" key="3">
    <source>
        <dbReference type="ARBA" id="ARBA00023125"/>
    </source>
</evidence>
<dbReference type="Proteomes" id="UP000294546">
    <property type="component" value="Unassembled WGS sequence"/>
</dbReference>
<evidence type="ECO:0000313" key="7">
    <source>
        <dbReference type="Proteomes" id="UP000294546"/>
    </source>
</evidence>
<dbReference type="Gene3D" id="3.40.190.290">
    <property type="match status" value="1"/>
</dbReference>
<dbReference type="InterPro" id="IPR036388">
    <property type="entry name" value="WH-like_DNA-bd_sf"/>
</dbReference>
<feature type="domain" description="HTH lysR-type" evidence="5">
    <location>
        <begin position="5"/>
        <end position="62"/>
    </location>
</feature>
<gene>
    <name evidence="6" type="ORF">CLV83_1555</name>
</gene>
<proteinExistence type="inferred from homology"/>
<dbReference type="GO" id="GO:0003700">
    <property type="term" value="F:DNA-binding transcription factor activity"/>
    <property type="evidence" value="ECO:0007669"/>
    <property type="project" value="InterPro"/>
</dbReference>
<keyword evidence="4" id="KW-0804">Transcription</keyword>
<dbReference type="Pfam" id="PF00126">
    <property type="entry name" value="HTH_1"/>
    <property type="match status" value="1"/>
</dbReference>
<dbReference type="PRINTS" id="PR00039">
    <property type="entry name" value="HTHLYSR"/>
</dbReference>
<keyword evidence="2" id="KW-0805">Transcription regulation</keyword>
<name>A0A4R1GQW2_9GAMM</name>
<evidence type="ECO:0000256" key="4">
    <source>
        <dbReference type="ARBA" id="ARBA00023163"/>
    </source>
</evidence>
<dbReference type="InterPro" id="IPR036390">
    <property type="entry name" value="WH_DNA-bd_sf"/>
</dbReference>
<dbReference type="RefSeq" id="WP_132289760.1">
    <property type="nucleotide sequence ID" value="NZ_SMFU01000007.1"/>
</dbReference>
<dbReference type="AlphaFoldDB" id="A0A4R1GQW2"/>
<keyword evidence="7" id="KW-1185">Reference proteome</keyword>
<evidence type="ECO:0000313" key="6">
    <source>
        <dbReference type="EMBL" id="TCK09445.1"/>
    </source>
</evidence>
<dbReference type="PANTHER" id="PTHR30126">
    <property type="entry name" value="HTH-TYPE TRANSCRIPTIONAL REGULATOR"/>
    <property type="match status" value="1"/>
</dbReference>
<dbReference type="SUPFAM" id="SSF46785">
    <property type="entry name" value="Winged helix' DNA-binding domain"/>
    <property type="match status" value="1"/>
</dbReference>
<accession>A0A4R1GQW2</accession>